<accession>A0A6G7Y7T5</accession>
<protein>
    <recommendedName>
        <fullName evidence="4">Xaa-Pro aminopeptidase</fullName>
        <ecNumber evidence="4">3.4.11.9</ecNumber>
    </recommendedName>
</protein>
<evidence type="ECO:0000259" key="9">
    <source>
        <dbReference type="SMART" id="SM01011"/>
    </source>
</evidence>
<evidence type="ECO:0000256" key="2">
    <source>
        <dbReference type="ARBA" id="ARBA00001936"/>
    </source>
</evidence>
<dbReference type="EMBL" id="CP049865">
    <property type="protein sequence ID" value="QIK72853.1"/>
    <property type="molecule type" value="Genomic_DNA"/>
</dbReference>
<dbReference type="SMART" id="SM01011">
    <property type="entry name" value="AMP_N"/>
    <property type="match status" value="1"/>
</dbReference>
<name>A0A6G7Y7T5_9ACTN</name>
<keyword evidence="10" id="KW-0031">Aminopeptidase</keyword>
<dbReference type="Pfam" id="PF00557">
    <property type="entry name" value="Peptidase_M24"/>
    <property type="match status" value="1"/>
</dbReference>
<reference evidence="10 11" key="1">
    <citation type="submission" date="2020-03" db="EMBL/GenBank/DDBJ databases">
        <title>Propioniciclava sp. nov., isolated from Hydrophilus acuminatus.</title>
        <authorList>
            <person name="Hyun D.-W."/>
            <person name="Bae J.-W."/>
        </authorList>
    </citation>
    <scope>NUCLEOTIDE SEQUENCE [LARGE SCALE GENOMIC DNA]</scope>
    <source>
        <strain evidence="10 11">HDW11</strain>
    </source>
</reference>
<dbReference type="SUPFAM" id="SSF53092">
    <property type="entry name" value="Creatinase/prolidase N-terminal domain"/>
    <property type="match status" value="1"/>
</dbReference>
<feature type="domain" description="Aminopeptidase P N-terminal" evidence="9">
    <location>
        <begin position="38"/>
        <end position="192"/>
    </location>
</feature>
<dbReference type="InterPro" id="IPR001131">
    <property type="entry name" value="Peptidase_M24B_aminopep-P_CS"/>
</dbReference>
<dbReference type="PROSITE" id="PS00491">
    <property type="entry name" value="PROLINE_PEPTIDASE"/>
    <property type="match status" value="1"/>
</dbReference>
<keyword evidence="6" id="KW-0378">Hydrolase</keyword>
<dbReference type="GO" id="GO:0005829">
    <property type="term" value="C:cytosol"/>
    <property type="evidence" value="ECO:0007669"/>
    <property type="project" value="TreeGrafter"/>
</dbReference>
<keyword evidence="11" id="KW-1185">Reference proteome</keyword>
<keyword evidence="10" id="KW-0645">Protease</keyword>
<comment type="cofactor">
    <cofactor evidence="2">
        <name>Mn(2+)</name>
        <dbReference type="ChEBI" id="CHEBI:29035"/>
    </cofactor>
</comment>
<dbReference type="SUPFAM" id="SSF55920">
    <property type="entry name" value="Creatinase/aminopeptidase"/>
    <property type="match status" value="1"/>
</dbReference>
<keyword evidence="7" id="KW-0464">Manganese</keyword>
<evidence type="ECO:0000256" key="8">
    <source>
        <dbReference type="RuleBase" id="RU000590"/>
    </source>
</evidence>
<dbReference type="GO" id="GO:0070006">
    <property type="term" value="F:metalloaminopeptidase activity"/>
    <property type="evidence" value="ECO:0007669"/>
    <property type="project" value="InterPro"/>
</dbReference>
<comment type="catalytic activity">
    <reaction evidence="1">
        <text>Release of any N-terminal amino acid, including proline, that is linked to proline, even from a dipeptide or tripeptide.</text>
        <dbReference type="EC" id="3.4.11.9"/>
    </reaction>
</comment>
<evidence type="ECO:0000256" key="3">
    <source>
        <dbReference type="ARBA" id="ARBA00008766"/>
    </source>
</evidence>
<dbReference type="PANTHER" id="PTHR43226:SF4">
    <property type="entry name" value="XAA-PRO AMINOPEPTIDASE 3"/>
    <property type="match status" value="1"/>
</dbReference>
<proteinExistence type="inferred from homology"/>
<evidence type="ECO:0000256" key="5">
    <source>
        <dbReference type="ARBA" id="ARBA00022723"/>
    </source>
</evidence>
<dbReference type="AlphaFoldDB" id="A0A6G7Y7T5"/>
<dbReference type="InterPro" id="IPR052433">
    <property type="entry name" value="X-Pro_dipept-like"/>
</dbReference>
<evidence type="ECO:0000256" key="4">
    <source>
        <dbReference type="ARBA" id="ARBA00012574"/>
    </source>
</evidence>
<dbReference type="InterPro" id="IPR007865">
    <property type="entry name" value="Aminopep_P_N"/>
</dbReference>
<sequence length="499" mass="54766">MSQKAPQLPNRQTPFSDAFVAFIPTKWAPYSEEMPAALPASEFAPARRDAVSAAFPGERIVVPAGNLVVRSNDTDYNFRPHSAFAHLTGLGADREPDAVLVLEPTFVENEDGKPECSSHEATLYFKPRAPRTDAEFYADARYGEMWVGQRESLEEMAAMTGLQTRSLHELPNALSQKFGRIPTRMVRDVDASLTTLVDDLRRRNGGADPSSDDELAVMLSELRLIKDDFELEQLQAACDATTVGFEAVAADLPTAVRNGRGERWCEGVFELHARHLGNGVGYGSICASGDHANTLHWIRNDGDLHEGDLILCDMGVEVDTLYTADVTRTLPISGTFTPAQRKVYDAVLAAQNAGIAAARAGASFSDVHDAAIRVVAEHLHAWGILPVPVEESLDPVNGGQHRRWMVHGTSHHLGLDVHDCAQARREFYRDGKLREGMVITVEPGIYFKSTDLLVPEELRGIGVRIEDDIVITDGEARLLSDALPREADDVEAWLARQQA</sequence>
<dbReference type="PANTHER" id="PTHR43226">
    <property type="entry name" value="XAA-PRO AMINOPEPTIDASE 3"/>
    <property type="match status" value="1"/>
</dbReference>
<comment type="similarity">
    <text evidence="3 8">Belongs to the peptidase M24B family.</text>
</comment>
<organism evidence="10 11">
    <name type="scientific">Propioniciclava coleopterorum</name>
    <dbReference type="NCBI Taxonomy" id="2714937"/>
    <lineage>
        <taxon>Bacteria</taxon>
        <taxon>Bacillati</taxon>
        <taxon>Actinomycetota</taxon>
        <taxon>Actinomycetes</taxon>
        <taxon>Propionibacteriales</taxon>
        <taxon>Propionibacteriaceae</taxon>
        <taxon>Propioniciclava</taxon>
    </lineage>
</organism>
<dbReference type="Pfam" id="PF05195">
    <property type="entry name" value="AMP_N"/>
    <property type="match status" value="1"/>
</dbReference>
<dbReference type="GO" id="GO:0030145">
    <property type="term" value="F:manganese ion binding"/>
    <property type="evidence" value="ECO:0007669"/>
    <property type="project" value="InterPro"/>
</dbReference>
<dbReference type="Proteomes" id="UP000501058">
    <property type="component" value="Chromosome"/>
</dbReference>
<evidence type="ECO:0000313" key="11">
    <source>
        <dbReference type="Proteomes" id="UP000501058"/>
    </source>
</evidence>
<evidence type="ECO:0000313" key="10">
    <source>
        <dbReference type="EMBL" id="QIK72853.1"/>
    </source>
</evidence>
<dbReference type="GO" id="GO:0006508">
    <property type="term" value="P:proteolysis"/>
    <property type="evidence" value="ECO:0007669"/>
    <property type="project" value="TreeGrafter"/>
</dbReference>
<dbReference type="InterPro" id="IPR000994">
    <property type="entry name" value="Pept_M24"/>
</dbReference>
<dbReference type="EC" id="3.4.11.9" evidence="4"/>
<keyword evidence="5 8" id="KW-0479">Metal-binding</keyword>
<evidence type="ECO:0000256" key="6">
    <source>
        <dbReference type="ARBA" id="ARBA00022801"/>
    </source>
</evidence>
<evidence type="ECO:0000256" key="1">
    <source>
        <dbReference type="ARBA" id="ARBA00001424"/>
    </source>
</evidence>
<dbReference type="Gene3D" id="3.40.350.10">
    <property type="entry name" value="Creatinase/prolidase N-terminal domain"/>
    <property type="match status" value="1"/>
</dbReference>
<dbReference type="RefSeq" id="WP_166233927.1">
    <property type="nucleotide sequence ID" value="NZ_CP049865.1"/>
</dbReference>
<dbReference type="KEGG" id="prv:G7070_11950"/>
<dbReference type="InterPro" id="IPR036005">
    <property type="entry name" value="Creatinase/aminopeptidase-like"/>
</dbReference>
<gene>
    <name evidence="10" type="ORF">G7070_11950</name>
</gene>
<dbReference type="InterPro" id="IPR029149">
    <property type="entry name" value="Creatin/AminoP/Spt16_N"/>
</dbReference>
<dbReference type="Gene3D" id="3.90.230.10">
    <property type="entry name" value="Creatinase/methionine aminopeptidase superfamily"/>
    <property type="match status" value="1"/>
</dbReference>
<evidence type="ECO:0000256" key="7">
    <source>
        <dbReference type="ARBA" id="ARBA00023211"/>
    </source>
</evidence>
<dbReference type="CDD" id="cd01087">
    <property type="entry name" value="Prolidase"/>
    <property type="match status" value="1"/>
</dbReference>